<dbReference type="GO" id="GO:0046872">
    <property type="term" value="F:metal ion binding"/>
    <property type="evidence" value="ECO:0007669"/>
    <property type="project" value="UniProtKB-KW"/>
</dbReference>
<keyword evidence="4 7" id="KW-0479">Metal-binding</keyword>
<evidence type="ECO:0000256" key="5">
    <source>
        <dbReference type="ARBA" id="ARBA00022801"/>
    </source>
</evidence>
<sequence length="289" mass="31350">MKMEIDSKDVDLVIAVARSAGDLARRMYANGLATVQQKSSAIDLVTAADVAAENLVREALERLYPGVALWGEESNQLPAQESFWLVDPIDGTTNFAHNIGYCSVNIALQQGAQTLLAVTYHIGEDCAYYAVRNGGAYQRLAAGSERRLRTSSINSLQQALLITGFPYHRAESSDNNSAEFAYFMPRTACVRNFGSAALDLAHVAMGAAEGYWEAWLNPWDLAAGALLVREAGGTVTTYEGKEWTIHDNHIVASNGSPSLHAALLEGIRTARASLAEKRLAVFIEQTVTR</sequence>
<dbReference type="EC" id="3.1.3.25" evidence="8"/>
<dbReference type="GO" id="GO:0007165">
    <property type="term" value="P:signal transduction"/>
    <property type="evidence" value="ECO:0007669"/>
    <property type="project" value="TreeGrafter"/>
</dbReference>
<dbReference type="GO" id="GO:0008934">
    <property type="term" value="F:inositol monophosphate 1-phosphatase activity"/>
    <property type="evidence" value="ECO:0007669"/>
    <property type="project" value="InterPro"/>
</dbReference>
<evidence type="ECO:0000256" key="7">
    <source>
        <dbReference type="PIRSR" id="PIRSR600760-2"/>
    </source>
</evidence>
<keyword evidence="6 7" id="KW-0460">Magnesium</keyword>
<organism evidence="9">
    <name type="scientific">Caldilinea aerophila</name>
    <dbReference type="NCBI Taxonomy" id="133453"/>
    <lineage>
        <taxon>Bacteria</taxon>
        <taxon>Bacillati</taxon>
        <taxon>Chloroflexota</taxon>
        <taxon>Caldilineae</taxon>
        <taxon>Caldilineales</taxon>
        <taxon>Caldilineaceae</taxon>
        <taxon>Caldilinea</taxon>
    </lineage>
</organism>
<gene>
    <name evidence="9" type="ORF">ENQ20_09915</name>
</gene>
<feature type="binding site" evidence="7">
    <location>
        <position position="89"/>
    </location>
    <ligand>
        <name>Mg(2+)</name>
        <dbReference type="ChEBI" id="CHEBI:18420"/>
        <label>1</label>
        <note>catalytic</note>
    </ligand>
</feature>
<feature type="binding site" evidence="7">
    <location>
        <position position="90"/>
    </location>
    <ligand>
        <name>Mg(2+)</name>
        <dbReference type="ChEBI" id="CHEBI:18420"/>
        <label>2</label>
    </ligand>
</feature>
<accession>A0A7C1JYB1</accession>
<dbReference type="PANTHER" id="PTHR20854:SF4">
    <property type="entry name" value="INOSITOL-1-MONOPHOSPHATASE-RELATED"/>
    <property type="match status" value="1"/>
</dbReference>
<dbReference type="PRINTS" id="PR00377">
    <property type="entry name" value="IMPHPHTASES"/>
</dbReference>
<dbReference type="InterPro" id="IPR020583">
    <property type="entry name" value="Inositol_monoP_metal-BS"/>
</dbReference>
<dbReference type="PROSITE" id="PS00629">
    <property type="entry name" value="IMP_1"/>
    <property type="match status" value="1"/>
</dbReference>
<dbReference type="Gene3D" id="3.30.540.10">
    <property type="entry name" value="Fructose-1,6-Bisphosphatase, subunit A, domain 1"/>
    <property type="match status" value="1"/>
</dbReference>
<dbReference type="Gene3D" id="3.40.190.80">
    <property type="match status" value="1"/>
</dbReference>
<dbReference type="CDD" id="cd01639">
    <property type="entry name" value="IMPase"/>
    <property type="match status" value="1"/>
</dbReference>
<dbReference type="GO" id="GO:0046854">
    <property type="term" value="P:phosphatidylinositol phosphate biosynthetic process"/>
    <property type="evidence" value="ECO:0007669"/>
    <property type="project" value="InterPro"/>
</dbReference>
<evidence type="ECO:0000256" key="6">
    <source>
        <dbReference type="ARBA" id="ARBA00022842"/>
    </source>
</evidence>
<dbReference type="GO" id="GO:0006020">
    <property type="term" value="P:inositol metabolic process"/>
    <property type="evidence" value="ECO:0007669"/>
    <property type="project" value="TreeGrafter"/>
</dbReference>
<comment type="caution">
    <text evidence="9">The sequence shown here is derived from an EMBL/GenBank/DDBJ whole genome shotgun (WGS) entry which is preliminary data.</text>
</comment>
<dbReference type="AlphaFoldDB" id="A0A7C1JYB1"/>
<dbReference type="PROSITE" id="PS00630">
    <property type="entry name" value="IMP_2"/>
    <property type="match status" value="1"/>
</dbReference>
<evidence type="ECO:0000256" key="4">
    <source>
        <dbReference type="ARBA" id="ARBA00022723"/>
    </source>
</evidence>
<feature type="binding site" evidence="7">
    <location>
        <position position="72"/>
    </location>
    <ligand>
        <name>Mg(2+)</name>
        <dbReference type="ChEBI" id="CHEBI:18420"/>
        <label>1</label>
        <note>catalytic</note>
    </ligand>
</feature>
<evidence type="ECO:0000256" key="1">
    <source>
        <dbReference type="ARBA" id="ARBA00001033"/>
    </source>
</evidence>
<dbReference type="InterPro" id="IPR020550">
    <property type="entry name" value="Inositol_monophosphatase_CS"/>
</dbReference>
<evidence type="ECO:0000256" key="8">
    <source>
        <dbReference type="RuleBase" id="RU364068"/>
    </source>
</evidence>
<dbReference type="SUPFAM" id="SSF56655">
    <property type="entry name" value="Carbohydrate phosphatase"/>
    <property type="match status" value="1"/>
</dbReference>
<keyword evidence="5 8" id="KW-0378">Hydrolase</keyword>
<feature type="binding site" evidence="7">
    <location>
        <position position="87"/>
    </location>
    <ligand>
        <name>Mg(2+)</name>
        <dbReference type="ChEBI" id="CHEBI:18420"/>
        <label>1</label>
        <note>catalytic</note>
    </ligand>
</feature>
<dbReference type="Pfam" id="PF00459">
    <property type="entry name" value="Inositol_P"/>
    <property type="match status" value="1"/>
</dbReference>
<feature type="binding site" evidence="7">
    <location>
        <position position="220"/>
    </location>
    <ligand>
        <name>Mg(2+)</name>
        <dbReference type="ChEBI" id="CHEBI:18420"/>
        <label>2</label>
    </ligand>
</feature>
<dbReference type="InterPro" id="IPR033942">
    <property type="entry name" value="IMPase"/>
</dbReference>
<reference evidence="9" key="1">
    <citation type="journal article" date="2020" name="mSystems">
        <title>Genome- and Community-Level Interaction Insights into Carbon Utilization and Element Cycling Functions of Hydrothermarchaeota in Hydrothermal Sediment.</title>
        <authorList>
            <person name="Zhou Z."/>
            <person name="Liu Y."/>
            <person name="Xu W."/>
            <person name="Pan J."/>
            <person name="Luo Z.H."/>
            <person name="Li M."/>
        </authorList>
    </citation>
    <scope>NUCLEOTIDE SEQUENCE [LARGE SCALE GENOMIC DNA]</scope>
    <source>
        <strain evidence="9">SpSt-289</strain>
    </source>
</reference>
<comment type="catalytic activity">
    <reaction evidence="1 8">
        <text>a myo-inositol phosphate + H2O = myo-inositol + phosphate</text>
        <dbReference type="Rhea" id="RHEA:24056"/>
        <dbReference type="ChEBI" id="CHEBI:15377"/>
        <dbReference type="ChEBI" id="CHEBI:17268"/>
        <dbReference type="ChEBI" id="CHEBI:43474"/>
        <dbReference type="ChEBI" id="CHEBI:84139"/>
        <dbReference type="EC" id="3.1.3.25"/>
    </reaction>
</comment>
<name>A0A7C1JYB1_9CHLR</name>
<protein>
    <recommendedName>
        <fullName evidence="8">Inositol-1-monophosphatase</fullName>
        <ecNumber evidence="8">3.1.3.25</ecNumber>
    </recommendedName>
</protein>
<dbReference type="EMBL" id="DSMG01000100">
    <property type="protein sequence ID" value="HDX31790.1"/>
    <property type="molecule type" value="Genomic_DNA"/>
</dbReference>
<comment type="similarity">
    <text evidence="3 8">Belongs to the inositol monophosphatase superfamily.</text>
</comment>
<comment type="cofactor">
    <cofactor evidence="2 7 8">
        <name>Mg(2+)</name>
        <dbReference type="ChEBI" id="CHEBI:18420"/>
    </cofactor>
</comment>
<evidence type="ECO:0000256" key="2">
    <source>
        <dbReference type="ARBA" id="ARBA00001946"/>
    </source>
</evidence>
<evidence type="ECO:0000313" key="9">
    <source>
        <dbReference type="EMBL" id="HDX31790.1"/>
    </source>
</evidence>
<dbReference type="PANTHER" id="PTHR20854">
    <property type="entry name" value="INOSITOL MONOPHOSPHATASE"/>
    <property type="match status" value="1"/>
</dbReference>
<proteinExistence type="inferred from homology"/>
<dbReference type="InterPro" id="IPR000760">
    <property type="entry name" value="Inositol_monophosphatase-like"/>
</dbReference>
<evidence type="ECO:0000256" key="3">
    <source>
        <dbReference type="ARBA" id="ARBA00009759"/>
    </source>
</evidence>